<keyword evidence="4 10" id="KW-0808">Transferase</keyword>
<keyword evidence="14" id="KW-1185">Reference proteome</keyword>
<evidence type="ECO:0000313" key="14">
    <source>
        <dbReference type="Proteomes" id="UP000295531"/>
    </source>
</evidence>
<dbReference type="InterPro" id="IPR006204">
    <property type="entry name" value="GHMP_kinase_N_dom"/>
</dbReference>
<protein>
    <recommendedName>
        <fullName evidence="3 10">4-diphosphocytidyl-2-C-methyl-D-erythritol kinase</fullName>
        <shortName evidence="10">CMK</shortName>
        <ecNumber evidence="2 10">2.7.1.148</ecNumber>
    </recommendedName>
    <alternativeName>
        <fullName evidence="9 10">4-(cytidine-5'-diphospho)-2-C-methyl-D-erythritol kinase</fullName>
    </alternativeName>
</protein>
<keyword evidence="8 10" id="KW-0414">Isoprene biosynthesis</keyword>
<feature type="domain" description="GHMP kinase C-terminal" evidence="12">
    <location>
        <begin position="208"/>
        <end position="262"/>
    </location>
</feature>
<sequence length="283" mass="31047">MTQLELPAPAKLNLFLHIVGRRDDGYHNLQTVFQFVDYADTLIFAPRTDDQLTLTDSTSHISAQQNLVLRAAQQLQSAIKRAQLPVRGADIVLHKRLPQGAGLGGGSSDAATTLVGLNKLWGAPLSQQQLLELGLKLGADVPIFIHGHAAFAEGIGEQFSDVEPATPWYLVVKPNVAIATPELFADPQLQRDCPPITANEWQFDNTTNVFEPVVCDRYPEVAKLRDRLLQYAPTRLTGSGACLFARFDTYDAAASAQQQFSELHSFVAQGQNRSSLIRTLTQT</sequence>
<dbReference type="PANTHER" id="PTHR43527">
    <property type="entry name" value="4-DIPHOSPHOCYTIDYL-2-C-METHYL-D-ERYTHRITOL KINASE, CHLOROPLASTIC"/>
    <property type="match status" value="1"/>
</dbReference>
<evidence type="ECO:0000256" key="9">
    <source>
        <dbReference type="ARBA" id="ARBA00032554"/>
    </source>
</evidence>
<evidence type="ECO:0000256" key="2">
    <source>
        <dbReference type="ARBA" id="ARBA00012052"/>
    </source>
</evidence>
<dbReference type="EMBL" id="SNXI01000004">
    <property type="protein sequence ID" value="TDP39050.1"/>
    <property type="molecule type" value="Genomic_DNA"/>
</dbReference>
<evidence type="ECO:0000256" key="6">
    <source>
        <dbReference type="ARBA" id="ARBA00022777"/>
    </source>
</evidence>
<reference evidence="13 14" key="1">
    <citation type="submission" date="2019-03" db="EMBL/GenBank/DDBJ databases">
        <title>Freshwater and sediment microbial communities from various areas in North America, analyzing microbe dynamics in response to fracking.</title>
        <authorList>
            <person name="Lamendella R."/>
        </authorList>
    </citation>
    <scope>NUCLEOTIDE SEQUENCE [LARGE SCALE GENOMIC DNA]</scope>
    <source>
        <strain evidence="13 14">18_TX</strain>
    </source>
</reference>
<accession>A0A4R6PMJ7</accession>
<evidence type="ECO:0000256" key="4">
    <source>
        <dbReference type="ARBA" id="ARBA00022679"/>
    </source>
</evidence>
<comment type="pathway">
    <text evidence="10">Isoprenoid biosynthesis; isopentenyl diphosphate biosynthesis via DXP pathway; isopentenyl diphosphate from 1-deoxy-D-xylulose 5-phosphate: step 3/6.</text>
</comment>
<evidence type="ECO:0000256" key="1">
    <source>
        <dbReference type="ARBA" id="ARBA00009684"/>
    </source>
</evidence>
<dbReference type="RefSeq" id="WP_133539153.1">
    <property type="nucleotide sequence ID" value="NZ_SNXI01000004.1"/>
</dbReference>
<evidence type="ECO:0000259" key="11">
    <source>
        <dbReference type="Pfam" id="PF00288"/>
    </source>
</evidence>
<dbReference type="UniPathway" id="UPA00056">
    <property type="reaction ID" value="UER00094"/>
</dbReference>
<keyword evidence="7 10" id="KW-0067">ATP-binding</keyword>
<evidence type="ECO:0000256" key="3">
    <source>
        <dbReference type="ARBA" id="ARBA00017473"/>
    </source>
</evidence>
<dbReference type="SUPFAM" id="SSF55060">
    <property type="entry name" value="GHMP Kinase, C-terminal domain"/>
    <property type="match status" value="1"/>
</dbReference>
<comment type="caution">
    <text evidence="13">The sequence shown here is derived from an EMBL/GenBank/DDBJ whole genome shotgun (WGS) entry which is preliminary data.</text>
</comment>
<dbReference type="HAMAP" id="MF_00061">
    <property type="entry name" value="IspE"/>
    <property type="match status" value="1"/>
</dbReference>
<dbReference type="InterPro" id="IPR020568">
    <property type="entry name" value="Ribosomal_Su5_D2-typ_SF"/>
</dbReference>
<evidence type="ECO:0000256" key="10">
    <source>
        <dbReference type="HAMAP-Rule" id="MF_00061"/>
    </source>
</evidence>
<dbReference type="GO" id="GO:0050515">
    <property type="term" value="F:4-(cytidine 5'-diphospho)-2-C-methyl-D-erythritol kinase activity"/>
    <property type="evidence" value="ECO:0007669"/>
    <property type="project" value="UniProtKB-UniRule"/>
</dbReference>
<evidence type="ECO:0000256" key="8">
    <source>
        <dbReference type="ARBA" id="ARBA00023229"/>
    </source>
</evidence>
<dbReference type="SUPFAM" id="SSF54211">
    <property type="entry name" value="Ribosomal protein S5 domain 2-like"/>
    <property type="match status" value="1"/>
</dbReference>
<dbReference type="GO" id="GO:0019288">
    <property type="term" value="P:isopentenyl diphosphate biosynthetic process, methylerythritol 4-phosphate pathway"/>
    <property type="evidence" value="ECO:0007669"/>
    <property type="project" value="UniProtKB-UniRule"/>
</dbReference>
<dbReference type="PIRSF" id="PIRSF010376">
    <property type="entry name" value="IspE"/>
    <property type="match status" value="1"/>
</dbReference>
<evidence type="ECO:0000256" key="7">
    <source>
        <dbReference type="ARBA" id="ARBA00022840"/>
    </source>
</evidence>
<dbReference type="AlphaFoldDB" id="A0A4R6PMJ7"/>
<feature type="active site" evidence="10">
    <location>
        <position position="140"/>
    </location>
</feature>
<proteinExistence type="inferred from homology"/>
<dbReference type="EC" id="2.7.1.148" evidence="2 10"/>
<dbReference type="InterPro" id="IPR036554">
    <property type="entry name" value="GHMP_kinase_C_sf"/>
</dbReference>
<evidence type="ECO:0000259" key="12">
    <source>
        <dbReference type="Pfam" id="PF08544"/>
    </source>
</evidence>
<name>A0A4R6PMJ7_9GAMM</name>
<comment type="similarity">
    <text evidence="1 10">Belongs to the GHMP kinase family. IspE subfamily.</text>
</comment>
<gene>
    <name evidence="10" type="primary">ispE</name>
    <name evidence="13" type="ORF">DEU29_104162</name>
</gene>
<evidence type="ECO:0000256" key="5">
    <source>
        <dbReference type="ARBA" id="ARBA00022741"/>
    </source>
</evidence>
<keyword evidence="6 10" id="KW-0418">Kinase</keyword>
<dbReference type="Gene3D" id="3.30.70.890">
    <property type="entry name" value="GHMP kinase, C-terminal domain"/>
    <property type="match status" value="1"/>
</dbReference>
<dbReference type="PANTHER" id="PTHR43527:SF2">
    <property type="entry name" value="4-DIPHOSPHOCYTIDYL-2-C-METHYL-D-ERYTHRITOL KINASE, CHLOROPLASTIC"/>
    <property type="match status" value="1"/>
</dbReference>
<organism evidence="13 14">
    <name type="scientific">Idiomarina aquatica</name>
    <dbReference type="NCBI Taxonomy" id="1327752"/>
    <lineage>
        <taxon>Bacteria</taxon>
        <taxon>Pseudomonadati</taxon>
        <taxon>Pseudomonadota</taxon>
        <taxon>Gammaproteobacteria</taxon>
        <taxon>Alteromonadales</taxon>
        <taxon>Idiomarinaceae</taxon>
        <taxon>Idiomarina</taxon>
    </lineage>
</organism>
<dbReference type="NCBIfam" id="TIGR00154">
    <property type="entry name" value="ispE"/>
    <property type="match status" value="1"/>
</dbReference>
<dbReference type="GO" id="GO:0016114">
    <property type="term" value="P:terpenoid biosynthetic process"/>
    <property type="evidence" value="ECO:0007669"/>
    <property type="project" value="UniProtKB-UniRule"/>
</dbReference>
<dbReference type="Pfam" id="PF08544">
    <property type="entry name" value="GHMP_kinases_C"/>
    <property type="match status" value="1"/>
</dbReference>
<dbReference type="InterPro" id="IPR013750">
    <property type="entry name" value="GHMP_kinase_C_dom"/>
</dbReference>
<keyword evidence="5 10" id="KW-0547">Nucleotide-binding</keyword>
<evidence type="ECO:0000313" key="13">
    <source>
        <dbReference type="EMBL" id="TDP39050.1"/>
    </source>
</evidence>
<comment type="catalytic activity">
    <reaction evidence="10">
        <text>4-CDP-2-C-methyl-D-erythritol + ATP = 4-CDP-2-C-methyl-D-erythritol 2-phosphate + ADP + H(+)</text>
        <dbReference type="Rhea" id="RHEA:18437"/>
        <dbReference type="ChEBI" id="CHEBI:15378"/>
        <dbReference type="ChEBI" id="CHEBI:30616"/>
        <dbReference type="ChEBI" id="CHEBI:57823"/>
        <dbReference type="ChEBI" id="CHEBI:57919"/>
        <dbReference type="ChEBI" id="CHEBI:456216"/>
        <dbReference type="EC" id="2.7.1.148"/>
    </reaction>
</comment>
<comment type="function">
    <text evidence="10">Catalyzes the phosphorylation of the position 2 hydroxy group of 4-diphosphocytidyl-2C-methyl-D-erythritol.</text>
</comment>
<dbReference type="Pfam" id="PF00288">
    <property type="entry name" value="GHMP_kinases_N"/>
    <property type="match status" value="1"/>
</dbReference>
<dbReference type="InterPro" id="IPR014721">
    <property type="entry name" value="Ribsml_uS5_D2-typ_fold_subgr"/>
</dbReference>
<feature type="domain" description="GHMP kinase N-terminal" evidence="11">
    <location>
        <begin position="66"/>
        <end position="147"/>
    </location>
</feature>
<feature type="binding site" evidence="10">
    <location>
        <begin position="98"/>
        <end position="108"/>
    </location>
    <ligand>
        <name>ATP</name>
        <dbReference type="ChEBI" id="CHEBI:30616"/>
    </ligand>
</feature>
<dbReference type="GO" id="GO:0005524">
    <property type="term" value="F:ATP binding"/>
    <property type="evidence" value="ECO:0007669"/>
    <property type="project" value="UniProtKB-UniRule"/>
</dbReference>
<dbReference type="Gene3D" id="3.30.230.10">
    <property type="match status" value="1"/>
</dbReference>
<dbReference type="InterPro" id="IPR004424">
    <property type="entry name" value="IspE"/>
</dbReference>
<dbReference type="OrthoDB" id="9809438at2"/>
<dbReference type="Proteomes" id="UP000295531">
    <property type="component" value="Unassembled WGS sequence"/>
</dbReference>
<feature type="active site" evidence="10">
    <location>
        <position position="11"/>
    </location>
</feature>